<reference evidence="1 2" key="1">
    <citation type="submission" date="2018-11" db="EMBL/GenBank/DDBJ databases">
        <title>Phylogenetic determinants of toxin gene distribution in genomes of Brevibacillus laterosporus.</title>
        <authorList>
            <person name="Glare T.R."/>
            <person name="Durrant A."/>
            <person name="Berry C."/>
            <person name="Palma L."/>
            <person name="Ormskirk M."/>
            <person name="Cox M.O."/>
        </authorList>
    </citation>
    <scope>NUCLEOTIDE SEQUENCE [LARGE SCALE GENOMIC DNA]</scope>
    <source>
        <strain evidence="1 2">1821L</strain>
    </source>
</reference>
<dbReference type="OrthoDB" id="9954614at2"/>
<organism evidence="1 2">
    <name type="scientific">Brevibacillus laterosporus</name>
    <name type="common">Bacillus laterosporus</name>
    <dbReference type="NCBI Taxonomy" id="1465"/>
    <lineage>
        <taxon>Bacteria</taxon>
        <taxon>Bacillati</taxon>
        <taxon>Bacillota</taxon>
        <taxon>Bacilli</taxon>
        <taxon>Bacillales</taxon>
        <taxon>Paenibacillaceae</taxon>
        <taxon>Brevibacillus</taxon>
    </lineage>
</organism>
<keyword evidence="2" id="KW-1185">Reference proteome</keyword>
<protein>
    <submittedName>
        <fullName evidence="1">Uncharacterized protein</fullName>
    </submittedName>
</protein>
<evidence type="ECO:0000313" key="1">
    <source>
        <dbReference type="EMBL" id="QDX94344.1"/>
    </source>
</evidence>
<dbReference type="Proteomes" id="UP000319432">
    <property type="component" value="Chromosome"/>
</dbReference>
<dbReference type="AlphaFoldDB" id="A0A518VBI3"/>
<gene>
    <name evidence="1" type="ORF">EEL30_19890</name>
</gene>
<name>A0A518VBI3_BRELA</name>
<sequence length="75" mass="9125">MEIILDPSKRWELGLDHHPKSIKLYRHIDKVDFEHGDYFYWKSGGDGDNGEQLMYLMDSFFELEDKRKEQEELFQ</sequence>
<evidence type="ECO:0000313" key="2">
    <source>
        <dbReference type="Proteomes" id="UP000319432"/>
    </source>
</evidence>
<dbReference type="EMBL" id="CP033464">
    <property type="protein sequence ID" value="QDX94344.1"/>
    <property type="molecule type" value="Genomic_DNA"/>
</dbReference>
<accession>A0A518VBI3</accession>
<proteinExistence type="predicted"/>